<dbReference type="OrthoDB" id="10679296at2759"/>
<dbReference type="Proteomes" id="UP000000715">
    <property type="component" value="Unplaced"/>
</dbReference>
<sequence length="223" mass="24163">MILGPRSPRKHQIHLHLEGKQKTPSRHHTHPLHPRRRREPSAARTPKKAPWRTSAPEPKTRGSPWPRQPRKPSHLHSSAASRPHCRDPTEFPVSDNDAISVREETHNKPGGRRRAGCPPRGPPGPAERVGAPEGRAAPLPSRSRPGPEGPRVGAAERPGGPEGRGQDRPAAQPLPTSRSEAETRQVRVGSPAPGPRGPPEDRGAGSRHCPPRRPGPPTAAQSR</sequence>
<feature type="compositionally biased region" description="Low complexity" evidence="1">
    <location>
        <begin position="126"/>
        <end position="153"/>
    </location>
</feature>
<dbReference type="RefSeq" id="XP_044943141.1">
    <property type="nucleotide sequence ID" value="XM_045087206.1"/>
</dbReference>
<feature type="region of interest" description="Disordered" evidence="1">
    <location>
        <begin position="1"/>
        <end position="223"/>
    </location>
</feature>
<evidence type="ECO:0000256" key="1">
    <source>
        <dbReference type="SAM" id="MobiDB-lite"/>
    </source>
</evidence>
<accession>A0A8U0SJ51</accession>
<organism evidence="2 3">
    <name type="scientific">Mustela putorius furo</name>
    <name type="common">European domestic ferret</name>
    <name type="synonym">Mustela furo</name>
    <dbReference type="NCBI Taxonomy" id="9669"/>
    <lineage>
        <taxon>Eukaryota</taxon>
        <taxon>Metazoa</taxon>
        <taxon>Chordata</taxon>
        <taxon>Craniata</taxon>
        <taxon>Vertebrata</taxon>
        <taxon>Euteleostomi</taxon>
        <taxon>Mammalia</taxon>
        <taxon>Eutheria</taxon>
        <taxon>Laurasiatheria</taxon>
        <taxon>Carnivora</taxon>
        <taxon>Caniformia</taxon>
        <taxon>Musteloidea</taxon>
        <taxon>Mustelidae</taxon>
        <taxon>Mustelinae</taxon>
        <taxon>Mustela</taxon>
    </lineage>
</organism>
<reference evidence="3" key="1">
    <citation type="submission" date="2025-08" db="UniProtKB">
        <authorList>
            <consortium name="RefSeq"/>
        </authorList>
    </citation>
    <scope>IDENTIFICATION</scope>
    <source>
        <tissue evidence="3">Brain</tissue>
    </source>
</reference>
<evidence type="ECO:0000313" key="2">
    <source>
        <dbReference type="Proteomes" id="UP000000715"/>
    </source>
</evidence>
<dbReference type="GeneID" id="123393913"/>
<dbReference type="AlphaFoldDB" id="A0A8U0SJ51"/>
<protein>
    <submittedName>
        <fullName evidence="3">Basic salivary proline-rich protein 2-like</fullName>
    </submittedName>
</protein>
<keyword evidence="2" id="KW-1185">Reference proteome</keyword>
<name>A0A8U0SJ51_MUSPF</name>
<evidence type="ECO:0000313" key="3">
    <source>
        <dbReference type="RefSeq" id="XP_044943141.1"/>
    </source>
</evidence>
<feature type="compositionally biased region" description="Basic residues" evidence="1">
    <location>
        <begin position="23"/>
        <end position="38"/>
    </location>
</feature>
<proteinExistence type="predicted"/>
<gene>
    <name evidence="3" type="primary">LOC123393913</name>
</gene>